<comment type="cofactor">
    <cofactor evidence="1">
        <name>Zn(2+)</name>
        <dbReference type="ChEBI" id="CHEBI:29105"/>
    </cofactor>
</comment>
<accession>A0A4R1KZY9</accession>
<evidence type="ECO:0000313" key="8">
    <source>
        <dbReference type="Proteomes" id="UP000295496"/>
    </source>
</evidence>
<dbReference type="EMBL" id="SMGJ01000001">
    <property type="protein sequence ID" value="TCK71178.1"/>
    <property type="molecule type" value="Genomic_DNA"/>
</dbReference>
<evidence type="ECO:0000256" key="1">
    <source>
        <dbReference type="ARBA" id="ARBA00001947"/>
    </source>
</evidence>
<comment type="similarity">
    <text evidence="5">Belongs to the DAPG/phloretin hydrolase family.</text>
</comment>
<evidence type="ECO:0000256" key="3">
    <source>
        <dbReference type="ARBA" id="ARBA00022801"/>
    </source>
</evidence>
<keyword evidence="4" id="KW-0862">Zinc</keyword>
<name>A0A4R1KZY9_9PAST</name>
<dbReference type="RefSeq" id="WP_132299733.1">
    <property type="nucleotide sequence ID" value="NZ_CP170642.1"/>
</dbReference>
<dbReference type="GO" id="GO:0046872">
    <property type="term" value="F:metal ion binding"/>
    <property type="evidence" value="ECO:0007669"/>
    <property type="project" value="UniProtKB-KW"/>
</dbReference>
<organism evidence="7 8">
    <name type="scientific">Lonepinella koalarum</name>
    <dbReference type="NCBI Taxonomy" id="53417"/>
    <lineage>
        <taxon>Bacteria</taxon>
        <taxon>Pseudomonadati</taxon>
        <taxon>Pseudomonadota</taxon>
        <taxon>Gammaproteobacteria</taxon>
        <taxon>Pasteurellales</taxon>
        <taxon>Pasteurellaceae</taxon>
        <taxon>Lonepinella</taxon>
    </lineage>
</organism>
<evidence type="ECO:0000256" key="4">
    <source>
        <dbReference type="ARBA" id="ARBA00022833"/>
    </source>
</evidence>
<dbReference type="AlphaFoldDB" id="A0A4R1KZY9"/>
<feature type="domain" description="DAPG hydrolase PhiG" evidence="6">
    <location>
        <begin position="57"/>
        <end position="220"/>
    </location>
</feature>
<dbReference type="GO" id="GO:0016787">
    <property type="term" value="F:hydrolase activity"/>
    <property type="evidence" value="ECO:0007669"/>
    <property type="project" value="UniProtKB-KW"/>
</dbReference>
<evidence type="ECO:0000256" key="2">
    <source>
        <dbReference type="ARBA" id="ARBA00022723"/>
    </source>
</evidence>
<dbReference type="Pfam" id="PF18089">
    <property type="entry name" value="DAPG_hydrolase"/>
    <property type="match status" value="1"/>
</dbReference>
<evidence type="ECO:0000256" key="5">
    <source>
        <dbReference type="ARBA" id="ARBA00023459"/>
    </source>
</evidence>
<gene>
    <name evidence="7" type="ORF">EV692_0242</name>
</gene>
<dbReference type="OrthoDB" id="2052122at2"/>
<proteinExistence type="inferred from homology"/>
<sequence>MTKQVQTLNGLWVTQPELTEAERNSPLYKYYEQPLAPVAPELVAQIKQIDAARMLRAENLNDLLNDGYLDTEIGYCLFEDGTGCAASMVQMPDVTAEMLDWWFCWHTVEPMRYKIWDNKVHVEVRVNEQDSQRLQNTIIPAQERLWTTTHTAVEDIGTGVQEIEIEFQSPADFGFDVARFTDKAVTGILAKAMGGLVKMGHIARPHANGKGIELRTRFWVLAPQTPLEMVRCLSFHAMEEYTNLAAILPKVYAEFGHLPIEQKLVNS</sequence>
<keyword evidence="3" id="KW-0378">Hydrolase</keyword>
<evidence type="ECO:0000313" key="7">
    <source>
        <dbReference type="EMBL" id="TCK71178.1"/>
    </source>
</evidence>
<reference evidence="7 8" key="1">
    <citation type="submission" date="2019-03" db="EMBL/GenBank/DDBJ databases">
        <title>Genomic Encyclopedia of Type Strains, Phase IV (KMG-IV): sequencing the most valuable type-strain genomes for metagenomic binning, comparative biology and taxonomic classification.</title>
        <authorList>
            <person name="Goeker M."/>
        </authorList>
    </citation>
    <scope>NUCLEOTIDE SEQUENCE [LARGE SCALE GENOMIC DNA]</scope>
    <source>
        <strain evidence="7 8">DSM 10053</strain>
    </source>
</reference>
<protein>
    <recommendedName>
        <fullName evidence="6">DAPG hydrolase PhiG domain-containing protein</fullName>
    </recommendedName>
</protein>
<evidence type="ECO:0000259" key="6">
    <source>
        <dbReference type="Pfam" id="PF18089"/>
    </source>
</evidence>
<comment type="caution">
    <text evidence="7">The sequence shown here is derived from an EMBL/GenBank/DDBJ whole genome shotgun (WGS) entry which is preliminary data.</text>
</comment>
<dbReference type="Proteomes" id="UP000295496">
    <property type="component" value="Unassembled WGS sequence"/>
</dbReference>
<keyword evidence="8" id="KW-1185">Reference proteome</keyword>
<dbReference type="InterPro" id="IPR041526">
    <property type="entry name" value="DAPG_hydrolase"/>
</dbReference>
<keyword evidence="2" id="KW-0479">Metal-binding</keyword>